<reference evidence="2 3" key="1">
    <citation type="submission" date="2016-03" db="EMBL/GenBank/DDBJ databases">
        <title>Whole genome sequencing of Grifola frondosa 9006-11.</title>
        <authorList>
            <person name="Min B."/>
            <person name="Park H."/>
            <person name="Kim J.-G."/>
            <person name="Cho H."/>
            <person name="Oh Y.-L."/>
            <person name="Kong W.-S."/>
            <person name="Choi I.-G."/>
        </authorList>
    </citation>
    <scope>NUCLEOTIDE SEQUENCE [LARGE SCALE GENOMIC DNA]</scope>
    <source>
        <strain evidence="2 3">9006-11</strain>
    </source>
</reference>
<accession>A0A1C7MQK3</accession>
<comment type="caution">
    <text evidence="2">The sequence shown here is derived from an EMBL/GenBank/DDBJ whole genome shotgun (WGS) entry which is preliminary data.</text>
</comment>
<dbReference type="EMBL" id="LUGG01000001">
    <property type="protein sequence ID" value="OBZ79138.1"/>
    <property type="molecule type" value="Genomic_DNA"/>
</dbReference>
<protein>
    <recommendedName>
        <fullName evidence="4">Protein kinase domain-containing protein</fullName>
    </recommendedName>
</protein>
<dbReference type="OrthoDB" id="2687876at2759"/>
<dbReference type="Proteomes" id="UP000092993">
    <property type="component" value="Unassembled WGS sequence"/>
</dbReference>
<gene>
    <name evidence="2" type="ORF">A0H81_00737</name>
</gene>
<feature type="compositionally biased region" description="Basic and acidic residues" evidence="1">
    <location>
        <begin position="784"/>
        <end position="793"/>
    </location>
</feature>
<feature type="compositionally biased region" description="Basic and acidic residues" evidence="1">
    <location>
        <begin position="83"/>
        <end position="108"/>
    </location>
</feature>
<feature type="region of interest" description="Disordered" evidence="1">
    <location>
        <begin position="750"/>
        <end position="817"/>
    </location>
</feature>
<dbReference type="InterPro" id="IPR011009">
    <property type="entry name" value="Kinase-like_dom_sf"/>
</dbReference>
<feature type="region of interest" description="Disordered" evidence="1">
    <location>
        <begin position="568"/>
        <end position="641"/>
    </location>
</feature>
<feature type="compositionally biased region" description="Basic and acidic residues" evidence="1">
    <location>
        <begin position="585"/>
        <end position="609"/>
    </location>
</feature>
<dbReference type="OMA" id="NFHAARA"/>
<feature type="compositionally biased region" description="Basic residues" evidence="1">
    <location>
        <begin position="763"/>
        <end position="778"/>
    </location>
</feature>
<feature type="compositionally biased region" description="Basic residues" evidence="1">
    <location>
        <begin position="623"/>
        <end position="641"/>
    </location>
</feature>
<feature type="region of interest" description="Disordered" evidence="1">
    <location>
        <begin position="415"/>
        <end position="441"/>
    </location>
</feature>
<dbReference type="STRING" id="5627.A0A1C7MQK3"/>
<dbReference type="AlphaFoldDB" id="A0A1C7MQK3"/>
<dbReference type="SUPFAM" id="SSF56112">
    <property type="entry name" value="Protein kinase-like (PK-like)"/>
    <property type="match status" value="1"/>
</dbReference>
<organism evidence="2 3">
    <name type="scientific">Grifola frondosa</name>
    <name type="common">Maitake</name>
    <name type="synonym">Polyporus frondosus</name>
    <dbReference type="NCBI Taxonomy" id="5627"/>
    <lineage>
        <taxon>Eukaryota</taxon>
        <taxon>Fungi</taxon>
        <taxon>Dikarya</taxon>
        <taxon>Basidiomycota</taxon>
        <taxon>Agaricomycotina</taxon>
        <taxon>Agaricomycetes</taxon>
        <taxon>Polyporales</taxon>
        <taxon>Grifolaceae</taxon>
        <taxon>Grifola</taxon>
    </lineage>
</organism>
<feature type="region of interest" description="Disordered" evidence="1">
    <location>
        <begin position="83"/>
        <end position="110"/>
    </location>
</feature>
<evidence type="ECO:0008006" key="4">
    <source>
        <dbReference type="Google" id="ProtNLM"/>
    </source>
</evidence>
<evidence type="ECO:0000313" key="2">
    <source>
        <dbReference type="EMBL" id="OBZ79138.1"/>
    </source>
</evidence>
<name>A0A1C7MQK3_GRIFR</name>
<keyword evidence="3" id="KW-1185">Reference proteome</keyword>
<proteinExistence type="predicted"/>
<evidence type="ECO:0000256" key="1">
    <source>
        <dbReference type="SAM" id="MobiDB-lite"/>
    </source>
</evidence>
<evidence type="ECO:0000313" key="3">
    <source>
        <dbReference type="Proteomes" id="UP000092993"/>
    </source>
</evidence>
<sequence>MSESMQPSYLSATCGVSMMRRHTSYGPSATVAATNILRPRTVRESLLEAEHSIFPRVLTATYIPPPPTPQRPRVVHATPQQLRDDVDWDIKPQPEKDDNAGKPPEKGEPIPSTLLRATVYEPFGNFAWAVGLPMEDIVEGEELGCGAMCRATLNTGKLGKRKITYVCRTWPHRTQHKWRGFYAELALYKCHTFLRDLQGDVIPYIINVYNDVVGIHIAMQPPHEVFWIEASPDIPDVLKERVIEAYEKIHARGIVHGDAELRHMLIGADARVTILDFQESISTVPVASVGLRKAMPEDFAKEMRRVKYKLDYQGARAREWAKVHRAGERERYRREHRVVVGNSYIEGPDPGPPLPEDVVEPPINYQEFQYYWCQTDNAKPRRYMAPGQTRESVDEAIDGFLNILVALDEKRATRNNLIPGTSTEKTHHTSEPAQSERQLRDLPFKVKSRSYSECTAGDLPTASSSSAPAKPIIVHDYVDYDGPRAKYVPHPPTEMRMAMERMRWVRMENAEECARQGLPYYRGDALVIQAPSFKRRVPKGQSISMGGLKRKREKWEDRVHIAYPSVREVQGRVKRPPVEDNSSDGEDRAVQFRSQEEVRYFTNEPRDDSPPPEAGPSTASSYPHRRRSAQPRRGVLRKSKPVKTIDYHKSQWTAEEDLLLSPKLGPQSVEIPENATFLPFLGAIQRRYDDAALSTAPSTPLAPSAADSAAVMAYLAPERILSDLQAAAGPSTPEKLADGFAPRVISSLPSQEPIASGSSSRSTHSHHRHHDHHRHHSSSNRSRNRSERREQSKPYHIPHRRRHLFMPGGEPSESEEEVFVESLLHRKTAGKHSRAKDESPSLLSWLFGWWR</sequence>